<sequence length="140" mass="15314">MNARAASGVTLIEVLVTMLLVGVISVTILSSMSSTFSMNQTSERRIEAVLIAQEQMDVVKRLDPASLPSSGSKQDKVTVRGREYDVTLRYCATAAYCLNNNRHVAIDVRYGGKVMFTGETVFTDIVRVLKKAVWSALLAP</sequence>
<accession>A0ABV6B4V1</accession>
<feature type="non-terminal residue" evidence="4">
    <location>
        <position position="140"/>
    </location>
</feature>
<evidence type="ECO:0000256" key="2">
    <source>
        <dbReference type="ARBA" id="ARBA00023237"/>
    </source>
</evidence>
<keyword evidence="3" id="KW-0812">Transmembrane</keyword>
<evidence type="ECO:0000313" key="5">
    <source>
        <dbReference type="Proteomes" id="UP001589733"/>
    </source>
</evidence>
<comment type="subcellular location">
    <subcellularLocation>
        <location evidence="1">Cell outer membrane</location>
    </subcellularLocation>
</comment>
<evidence type="ECO:0000313" key="4">
    <source>
        <dbReference type="EMBL" id="MFB9994772.1"/>
    </source>
</evidence>
<evidence type="ECO:0000256" key="3">
    <source>
        <dbReference type="SAM" id="Phobius"/>
    </source>
</evidence>
<dbReference type="NCBIfam" id="TIGR02532">
    <property type="entry name" value="IV_pilin_GFxxxE"/>
    <property type="match status" value="1"/>
</dbReference>
<proteinExistence type="predicted"/>
<name>A0ABV6B4V1_9DEIO</name>
<feature type="transmembrane region" description="Helical" evidence="3">
    <location>
        <begin position="6"/>
        <end position="29"/>
    </location>
</feature>
<keyword evidence="5" id="KW-1185">Reference proteome</keyword>
<keyword evidence="3" id="KW-1133">Transmembrane helix</keyword>
<dbReference type="InterPro" id="IPR012902">
    <property type="entry name" value="N_methyl_site"/>
</dbReference>
<gene>
    <name evidence="4" type="ORF">ACFFLM_22720</name>
</gene>
<dbReference type="EMBL" id="JBHLYR010000065">
    <property type="protein sequence ID" value="MFB9994772.1"/>
    <property type="molecule type" value="Genomic_DNA"/>
</dbReference>
<reference evidence="4 5" key="1">
    <citation type="submission" date="2024-09" db="EMBL/GenBank/DDBJ databases">
        <authorList>
            <person name="Sun Q."/>
            <person name="Mori K."/>
        </authorList>
    </citation>
    <scope>NUCLEOTIDE SEQUENCE [LARGE SCALE GENOMIC DNA]</scope>
    <source>
        <strain evidence="4 5">JCM 13503</strain>
    </source>
</reference>
<organism evidence="4 5">
    <name type="scientific">Deinococcus oregonensis</name>
    <dbReference type="NCBI Taxonomy" id="1805970"/>
    <lineage>
        <taxon>Bacteria</taxon>
        <taxon>Thermotogati</taxon>
        <taxon>Deinococcota</taxon>
        <taxon>Deinococci</taxon>
        <taxon>Deinococcales</taxon>
        <taxon>Deinococcaceae</taxon>
        <taxon>Deinococcus</taxon>
    </lineage>
</organism>
<keyword evidence="2" id="KW-0998">Cell outer membrane</keyword>
<evidence type="ECO:0000256" key="1">
    <source>
        <dbReference type="ARBA" id="ARBA00004442"/>
    </source>
</evidence>
<comment type="caution">
    <text evidence="4">The sequence shown here is derived from an EMBL/GenBank/DDBJ whole genome shotgun (WGS) entry which is preliminary data.</text>
</comment>
<dbReference type="PROSITE" id="PS00409">
    <property type="entry name" value="PROKAR_NTER_METHYL"/>
    <property type="match status" value="1"/>
</dbReference>
<protein>
    <submittedName>
        <fullName evidence="4">Prepilin-type N-terminal cleavage/methylation domain-containing protein</fullName>
    </submittedName>
</protein>
<keyword evidence="3" id="KW-0472">Membrane</keyword>
<dbReference type="Proteomes" id="UP001589733">
    <property type="component" value="Unassembled WGS sequence"/>
</dbReference>
<dbReference type="RefSeq" id="WP_380016051.1">
    <property type="nucleotide sequence ID" value="NZ_JBHLYR010000065.1"/>
</dbReference>